<dbReference type="InterPro" id="IPR008969">
    <property type="entry name" value="CarboxyPept-like_regulatory"/>
</dbReference>
<dbReference type="RefSeq" id="WP_131595864.1">
    <property type="nucleotide sequence ID" value="NZ_SJSL01000002.1"/>
</dbReference>
<comment type="caution">
    <text evidence="1">The sequence shown here is derived from an EMBL/GenBank/DDBJ whole genome shotgun (WGS) entry which is preliminary data.</text>
</comment>
<dbReference type="AlphaFoldDB" id="A0A4R0NKA2"/>
<dbReference type="OrthoDB" id="758923at2"/>
<dbReference type="GO" id="GO:0004180">
    <property type="term" value="F:carboxypeptidase activity"/>
    <property type="evidence" value="ECO:0007669"/>
    <property type="project" value="UniProtKB-KW"/>
</dbReference>
<keyword evidence="1" id="KW-0121">Carboxypeptidase</keyword>
<name>A0A4R0NKA2_9SPHI</name>
<sequence>MRSQIVNIILLAISIACCLPFISNGQVLYEGQIVDKNTELAVQGVTVRLLKENIAASTNLQGYFKLTSNNTQPNDTLIFSSVGYYSFKLPVSLYRENLFLLLHPRTTDLQEVGITNRKLKDLTLNKFVWADIAQDQDDRTQPFNAMYAFAKLFAAPNGNMVLKNIALGRRSFQDKNEVRPLIKNSPKTRFRLHLLTVNPATGGPGAVLFTKEVQLNDNATLIRVDLSKDAIVIADRQFYIAVEWLRIPFNELVRLNYAPKIRKVTKRRGVILEDVSEYSTTYQPALIGMRQRRGAISWTQNEKGKWIPYNTATRGRGLEIALSATVHH</sequence>
<keyword evidence="2" id="KW-1185">Reference proteome</keyword>
<organism evidence="1 2">
    <name type="scientific">Pedobacter psychroterrae</name>
    <dbReference type="NCBI Taxonomy" id="2530453"/>
    <lineage>
        <taxon>Bacteria</taxon>
        <taxon>Pseudomonadati</taxon>
        <taxon>Bacteroidota</taxon>
        <taxon>Sphingobacteriia</taxon>
        <taxon>Sphingobacteriales</taxon>
        <taxon>Sphingobacteriaceae</taxon>
        <taxon>Pedobacter</taxon>
    </lineage>
</organism>
<dbReference type="EMBL" id="SJSL01000002">
    <property type="protein sequence ID" value="TCD01172.1"/>
    <property type="molecule type" value="Genomic_DNA"/>
</dbReference>
<proteinExistence type="predicted"/>
<dbReference type="SUPFAM" id="SSF49464">
    <property type="entry name" value="Carboxypeptidase regulatory domain-like"/>
    <property type="match status" value="1"/>
</dbReference>
<accession>A0A4R0NKA2</accession>
<dbReference type="Pfam" id="PF13715">
    <property type="entry name" value="CarbopepD_reg_2"/>
    <property type="match status" value="1"/>
</dbReference>
<dbReference type="PROSITE" id="PS51257">
    <property type="entry name" value="PROKAR_LIPOPROTEIN"/>
    <property type="match status" value="1"/>
</dbReference>
<evidence type="ECO:0000313" key="1">
    <source>
        <dbReference type="EMBL" id="TCD01172.1"/>
    </source>
</evidence>
<keyword evidence="1" id="KW-0645">Protease</keyword>
<gene>
    <name evidence="1" type="ORF">EZ437_10430</name>
</gene>
<evidence type="ECO:0000313" key="2">
    <source>
        <dbReference type="Proteomes" id="UP000293347"/>
    </source>
</evidence>
<keyword evidence="1" id="KW-0378">Hydrolase</keyword>
<protein>
    <submittedName>
        <fullName evidence="1">Carboxypeptidase-like regulatory domain-containing protein</fullName>
    </submittedName>
</protein>
<dbReference type="Proteomes" id="UP000293347">
    <property type="component" value="Unassembled WGS sequence"/>
</dbReference>
<reference evidence="1 2" key="1">
    <citation type="submission" date="2019-02" db="EMBL/GenBank/DDBJ databases">
        <title>Pedobacter sp. RP-1-14 sp. nov., isolated from Arctic soil.</title>
        <authorList>
            <person name="Dahal R.H."/>
        </authorList>
    </citation>
    <scope>NUCLEOTIDE SEQUENCE [LARGE SCALE GENOMIC DNA]</scope>
    <source>
        <strain evidence="1 2">RP-1-14</strain>
    </source>
</reference>